<keyword evidence="6" id="KW-0648">Protein biosynthesis</keyword>
<keyword evidence="7" id="KW-0030">Aminoacyl-tRNA synthetase</keyword>
<comment type="caution">
    <text evidence="11">The sequence shown here is derived from an EMBL/GenBank/DDBJ whole genome shotgun (WGS) entry which is preliminary data.</text>
</comment>
<dbReference type="PROSITE" id="PS50862">
    <property type="entry name" value="AA_TRNA_LIGASE_II"/>
    <property type="match status" value="1"/>
</dbReference>
<dbReference type="SUPFAM" id="SSF52954">
    <property type="entry name" value="Class II aaRS ABD-related"/>
    <property type="match status" value="1"/>
</dbReference>
<dbReference type="GO" id="GO:0004827">
    <property type="term" value="F:proline-tRNA ligase activity"/>
    <property type="evidence" value="ECO:0007669"/>
    <property type="project" value="UniProtKB-EC"/>
</dbReference>
<organism evidence="11 12">
    <name type="scientific">Candidatus Giovannonibacteria bacterium RIFCSPLOWO2_01_FULL_46_32</name>
    <dbReference type="NCBI Taxonomy" id="1798353"/>
    <lineage>
        <taxon>Bacteria</taxon>
        <taxon>Candidatus Giovannoniibacteriota</taxon>
    </lineage>
</organism>
<keyword evidence="4" id="KW-0547">Nucleotide-binding</keyword>
<dbReference type="CDD" id="cd00861">
    <property type="entry name" value="ProRS_anticodon_short"/>
    <property type="match status" value="1"/>
</dbReference>
<accession>A0A1F5XHK4</accession>
<dbReference type="GO" id="GO:0005524">
    <property type="term" value="F:ATP binding"/>
    <property type="evidence" value="ECO:0007669"/>
    <property type="project" value="UniProtKB-KW"/>
</dbReference>
<dbReference type="GO" id="GO:0006433">
    <property type="term" value="P:prolyl-tRNA aminoacylation"/>
    <property type="evidence" value="ECO:0007669"/>
    <property type="project" value="InterPro"/>
</dbReference>
<evidence type="ECO:0000256" key="3">
    <source>
        <dbReference type="ARBA" id="ARBA00022598"/>
    </source>
</evidence>
<dbReference type="Pfam" id="PF03129">
    <property type="entry name" value="HGTP_anticodon"/>
    <property type="match status" value="1"/>
</dbReference>
<gene>
    <name evidence="11" type="ORF">A3B19_03975</name>
</gene>
<dbReference type="InterPro" id="IPR036621">
    <property type="entry name" value="Anticodon-bd_dom_sf"/>
</dbReference>
<feature type="domain" description="Aminoacyl-transfer RNA synthetases class-II family profile" evidence="10">
    <location>
        <begin position="38"/>
        <end position="312"/>
    </location>
</feature>
<evidence type="ECO:0000256" key="9">
    <source>
        <dbReference type="ARBA" id="ARBA00047671"/>
    </source>
</evidence>
<dbReference type="InterPro" id="IPR002314">
    <property type="entry name" value="aa-tRNA-synt_IIb"/>
</dbReference>
<evidence type="ECO:0000256" key="6">
    <source>
        <dbReference type="ARBA" id="ARBA00022917"/>
    </source>
</evidence>
<proteinExistence type="predicted"/>
<evidence type="ECO:0000256" key="8">
    <source>
        <dbReference type="ARBA" id="ARBA00029731"/>
    </source>
</evidence>
<evidence type="ECO:0000313" key="12">
    <source>
        <dbReference type="Proteomes" id="UP000177346"/>
    </source>
</evidence>
<dbReference type="InterPro" id="IPR002316">
    <property type="entry name" value="Pro-tRNA-ligase_IIa"/>
</dbReference>
<dbReference type="Proteomes" id="UP000177346">
    <property type="component" value="Unassembled WGS sequence"/>
</dbReference>
<dbReference type="GO" id="GO:0005829">
    <property type="term" value="C:cytosol"/>
    <property type="evidence" value="ECO:0007669"/>
    <property type="project" value="TreeGrafter"/>
</dbReference>
<dbReference type="InterPro" id="IPR045864">
    <property type="entry name" value="aa-tRNA-synth_II/BPL/LPL"/>
</dbReference>
<evidence type="ECO:0000256" key="5">
    <source>
        <dbReference type="ARBA" id="ARBA00022840"/>
    </source>
</evidence>
<protein>
    <recommendedName>
        <fullName evidence="2">Proline--tRNA ligase</fullName>
        <ecNumber evidence="1">6.1.1.15</ecNumber>
    </recommendedName>
    <alternativeName>
        <fullName evidence="8">Prolyl-tRNA synthetase</fullName>
    </alternativeName>
</protein>
<reference evidence="11 12" key="1">
    <citation type="journal article" date="2016" name="Nat. Commun.">
        <title>Thousands of microbial genomes shed light on interconnected biogeochemical processes in an aquifer system.</title>
        <authorList>
            <person name="Anantharaman K."/>
            <person name="Brown C.T."/>
            <person name="Hug L.A."/>
            <person name="Sharon I."/>
            <person name="Castelle C.J."/>
            <person name="Probst A.J."/>
            <person name="Thomas B.C."/>
            <person name="Singh A."/>
            <person name="Wilkins M.J."/>
            <person name="Karaoz U."/>
            <person name="Brodie E.L."/>
            <person name="Williams K.H."/>
            <person name="Hubbard S.S."/>
            <person name="Banfield J.F."/>
        </authorList>
    </citation>
    <scope>NUCLEOTIDE SEQUENCE [LARGE SCALE GENOMIC DNA]</scope>
</reference>
<sequence length="403" mass="45430">MRLSELFTKTRRTPPKDEESANAIFLEQGGFIKKEAAGVYTFLPLGLRVLNKVENIVREEMDRVGGAEILMPALHPAENWEATGRWNKFDALFKTESRFGGRYALGPTHEEIIYPLLKHFLSSYKDLPIKVYQIQTKFRDEKRAKAGLLRSREFRMKDFYSFHAGDKERDKFYEEMKKAYLKTFRRIGLKVIVAEASGGTFSELSLEFQVASLAGEDTLFLCKKCGSARNKEIAASGEECQKCGGETEEIKTIEVGNIFPLKEKFAEDFGLKFKDTKGKEHLVSAGCYGLGTTRVMGTAVEVGHDERGIIWPKEIAPFQIHLVGLDKDASKIYSMMIAEGREVLYDDRRGATAGEKFADADFIGAPVRVILSARTMQDGSVEIKKRSAKNAIMVKIKDLLKYV</sequence>
<evidence type="ECO:0000256" key="7">
    <source>
        <dbReference type="ARBA" id="ARBA00023146"/>
    </source>
</evidence>
<dbReference type="InterPro" id="IPR006195">
    <property type="entry name" value="aa-tRNA-synth_II"/>
</dbReference>
<dbReference type="Gene3D" id="3.30.930.10">
    <property type="entry name" value="Bira Bifunctional Protein, Domain 2"/>
    <property type="match status" value="1"/>
</dbReference>
<comment type="catalytic activity">
    <reaction evidence="9">
        <text>tRNA(Pro) + L-proline + ATP = L-prolyl-tRNA(Pro) + AMP + diphosphate</text>
        <dbReference type="Rhea" id="RHEA:14305"/>
        <dbReference type="Rhea" id="RHEA-COMP:9700"/>
        <dbReference type="Rhea" id="RHEA-COMP:9702"/>
        <dbReference type="ChEBI" id="CHEBI:30616"/>
        <dbReference type="ChEBI" id="CHEBI:33019"/>
        <dbReference type="ChEBI" id="CHEBI:60039"/>
        <dbReference type="ChEBI" id="CHEBI:78442"/>
        <dbReference type="ChEBI" id="CHEBI:78532"/>
        <dbReference type="ChEBI" id="CHEBI:456215"/>
        <dbReference type="EC" id="6.1.1.15"/>
    </reaction>
</comment>
<dbReference type="PANTHER" id="PTHR42753:SF2">
    <property type="entry name" value="PROLINE--TRNA LIGASE"/>
    <property type="match status" value="1"/>
</dbReference>
<dbReference type="AlphaFoldDB" id="A0A1F5XHK4"/>
<dbReference type="SUPFAM" id="SSF55681">
    <property type="entry name" value="Class II aaRS and biotin synthetases"/>
    <property type="match status" value="1"/>
</dbReference>
<dbReference type="EC" id="6.1.1.15" evidence="1"/>
<dbReference type="InterPro" id="IPR044140">
    <property type="entry name" value="ProRS_anticodon_short"/>
</dbReference>
<keyword evidence="5" id="KW-0067">ATP-binding</keyword>
<name>A0A1F5XHK4_9BACT</name>
<dbReference type="PRINTS" id="PR01046">
    <property type="entry name" value="TRNASYNTHPRO"/>
</dbReference>
<dbReference type="Gene3D" id="3.40.50.800">
    <property type="entry name" value="Anticodon-binding domain"/>
    <property type="match status" value="1"/>
</dbReference>
<dbReference type="InterPro" id="IPR050062">
    <property type="entry name" value="Pro-tRNA_synthetase"/>
</dbReference>
<evidence type="ECO:0000256" key="4">
    <source>
        <dbReference type="ARBA" id="ARBA00022741"/>
    </source>
</evidence>
<evidence type="ECO:0000256" key="2">
    <source>
        <dbReference type="ARBA" id="ARBA00019110"/>
    </source>
</evidence>
<evidence type="ECO:0000259" key="10">
    <source>
        <dbReference type="PROSITE" id="PS50862"/>
    </source>
</evidence>
<keyword evidence="3" id="KW-0436">Ligase</keyword>
<dbReference type="InterPro" id="IPR004154">
    <property type="entry name" value="Anticodon-bd"/>
</dbReference>
<dbReference type="PANTHER" id="PTHR42753">
    <property type="entry name" value="MITOCHONDRIAL RIBOSOME PROTEIN L39/PROLYL-TRNA LIGASE FAMILY MEMBER"/>
    <property type="match status" value="1"/>
</dbReference>
<evidence type="ECO:0000256" key="1">
    <source>
        <dbReference type="ARBA" id="ARBA00012831"/>
    </source>
</evidence>
<dbReference type="EMBL" id="MFIF01000006">
    <property type="protein sequence ID" value="OGF87347.1"/>
    <property type="molecule type" value="Genomic_DNA"/>
</dbReference>
<dbReference type="Pfam" id="PF00587">
    <property type="entry name" value="tRNA-synt_2b"/>
    <property type="match status" value="1"/>
</dbReference>
<evidence type="ECO:0000313" key="11">
    <source>
        <dbReference type="EMBL" id="OGF87347.1"/>
    </source>
</evidence>